<dbReference type="Gene3D" id="3.40.630.30">
    <property type="match status" value="1"/>
</dbReference>
<dbReference type="EMBL" id="JBHSDK010000034">
    <property type="protein sequence ID" value="MFC4337472.1"/>
    <property type="molecule type" value="Genomic_DNA"/>
</dbReference>
<evidence type="ECO:0000313" key="2">
    <source>
        <dbReference type="EMBL" id="MFC4337472.1"/>
    </source>
</evidence>
<dbReference type="SUPFAM" id="SSF55729">
    <property type="entry name" value="Acyl-CoA N-acyltransferases (Nat)"/>
    <property type="match status" value="1"/>
</dbReference>
<dbReference type="InterPro" id="IPR000182">
    <property type="entry name" value="GNAT_dom"/>
</dbReference>
<dbReference type="EC" id="2.3.-.-" evidence="2"/>
<evidence type="ECO:0000313" key="3">
    <source>
        <dbReference type="Proteomes" id="UP001595823"/>
    </source>
</evidence>
<gene>
    <name evidence="2" type="ORF">ACFPET_19940</name>
</gene>
<reference evidence="3" key="1">
    <citation type="journal article" date="2019" name="Int. J. Syst. Evol. Microbiol.">
        <title>The Global Catalogue of Microorganisms (GCM) 10K type strain sequencing project: providing services to taxonomists for standard genome sequencing and annotation.</title>
        <authorList>
            <consortium name="The Broad Institute Genomics Platform"/>
            <consortium name="The Broad Institute Genome Sequencing Center for Infectious Disease"/>
            <person name="Wu L."/>
            <person name="Ma J."/>
        </authorList>
    </citation>
    <scope>NUCLEOTIDE SEQUENCE [LARGE SCALE GENOMIC DNA]</scope>
    <source>
        <strain evidence="3">IBRC-M 10908</strain>
    </source>
</reference>
<evidence type="ECO:0000259" key="1">
    <source>
        <dbReference type="PROSITE" id="PS51186"/>
    </source>
</evidence>
<proteinExistence type="predicted"/>
<organism evidence="2 3">
    <name type="scientific">Salininema proteolyticum</name>
    <dbReference type="NCBI Taxonomy" id="1607685"/>
    <lineage>
        <taxon>Bacteria</taxon>
        <taxon>Bacillati</taxon>
        <taxon>Actinomycetota</taxon>
        <taxon>Actinomycetes</taxon>
        <taxon>Glycomycetales</taxon>
        <taxon>Glycomycetaceae</taxon>
        <taxon>Salininema</taxon>
    </lineage>
</organism>
<accession>A0ABV8U4A7</accession>
<name>A0ABV8U4A7_9ACTN</name>
<keyword evidence="2" id="KW-0012">Acyltransferase</keyword>
<dbReference type="InterPro" id="IPR016181">
    <property type="entry name" value="Acyl_CoA_acyltransferase"/>
</dbReference>
<dbReference type="Pfam" id="PF00583">
    <property type="entry name" value="Acetyltransf_1"/>
    <property type="match status" value="1"/>
</dbReference>
<dbReference type="PROSITE" id="PS51186">
    <property type="entry name" value="GNAT"/>
    <property type="match status" value="1"/>
</dbReference>
<feature type="domain" description="N-acetyltransferase" evidence="1">
    <location>
        <begin position="5"/>
        <end position="140"/>
    </location>
</feature>
<keyword evidence="3" id="KW-1185">Reference proteome</keyword>
<protein>
    <submittedName>
        <fullName evidence="2">GNAT family N-acetyltransferase</fullName>
        <ecNumber evidence="2">2.3.-.-</ecNumber>
    </submittedName>
</protein>
<dbReference type="PANTHER" id="PTHR43072">
    <property type="entry name" value="N-ACETYLTRANSFERASE"/>
    <property type="match status" value="1"/>
</dbReference>
<dbReference type="GO" id="GO:0016746">
    <property type="term" value="F:acyltransferase activity"/>
    <property type="evidence" value="ECO:0007669"/>
    <property type="project" value="UniProtKB-KW"/>
</dbReference>
<keyword evidence="2" id="KW-0808">Transferase</keyword>
<comment type="caution">
    <text evidence="2">The sequence shown here is derived from an EMBL/GenBank/DDBJ whole genome shotgun (WGS) entry which is preliminary data.</text>
</comment>
<sequence length="140" mass="15251">MKHGMFIKRATSMADIRAAEAAFDQEVIPQAAQRFLDEPGHHILVAFDGERGVGFISGVETTHPDKGTEMFLYELGVVESHQGQGVGRSLIEALSTLARECGCFGMWVLTERTNRAAMAAYQAAGGTDAGDSVMIDWQFR</sequence>
<dbReference type="CDD" id="cd04301">
    <property type="entry name" value="NAT_SF"/>
    <property type="match status" value="1"/>
</dbReference>
<dbReference type="Proteomes" id="UP001595823">
    <property type="component" value="Unassembled WGS sequence"/>
</dbReference>
<dbReference type="RefSeq" id="WP_380762682.1">
    <property type="nucleotide sequence ID" value="NZ_JBHUNX010000001.1"/>
</dbReference>